<comment type="caution">
    <text evidence="1">The sequence shown here is derived from an EMBL/GenBank/DDBJ whole genome shotgun (WGS) entry which is preliminary data.</text>
</comment>
<evidence type="ECO:0000313" key="2">
    <source>
        <dbReference type="Proteomes" id="UP001276150"/>
    </source>
</evidence>
<dbReference type="Proteomes" id="UP001276150">
    <property type="component" value="Unassembled WGS sequence"/>
</dbReference>
<name>A0ABU4DQR6_9DEIO</name>
<protein>
    <recommendedName>
        <fullName evidence="3">Cyclic nucleotide-binding domain-containing protein</fullName>
    </recommendedName>
</protein>
<evidence type="ECO:0008006" key="3">
    <source>
        <dbReference type="Google" id="ProtNLM"/>
    </source>
</evidence>
<reference evidence="1 2" key="1">
    <citation type="submission" date="2022-11" db="EMBL/GenBank/DDBJ databases">
        <title>Deinococcus ZS9-10, Low Temperature and Draught-tolerating, UV-resistant Bacteria from Continental Antarctica.</title>
        <authorList>
            <person name="Cheng L."/>
        </authorList>
    </citation>
    <scope>NUCLEOTIDE SEQUENCE [LARGE SCALE GENOMIC DNA]</scope>
    <source>
        <strain evidence="1 2">ZS9-10</strain>
    </source>
</reference>
<gene>
    <name evidence="1" type="ORF">ORD21_09245</name>
</gene>
<dbReference type="RefSeq" id="WP_317640097.1">
    <property type="nucleotide sequence ID" value="NZ_JAPMIV010000014.1"/>
</dbReference>
<proteinExistence type="predicted"/>
<dbReference type="EMBL" id="JAPMIV010000014">
    <property type="protein sequence ID" value="MDV6374771.1"/>
    <property type="molecule type" value="Genomic_DNA"/>
</dbReference>
<keyword evidence="2" id="KW-1185">Reference proteome</keyword>
<evidence type="ECO:0000313" key="1">
    <source>
        <dbReference type="EMBL" id="MDV6374771.1"/>
    </source>
</evidence>
<sequence length="138" mass="15553">MTSEPVPESAQTITLTPEQWQAFQDRLYERDDRLELRTPDTVVARGEAVDVYILSGHAEALRSGDVDGDVWGTLEDLDETARDEEEAWEKIVAFYQDRGSVMVRVTGLDEPEEWLFTAELAQRLELPDQGRPDQGSAG</sequence>
<accession>A0ABU4DQR6</accession>
<organism evidence="1 2">
    <name type="scientific">Deinococcus arenicola</name>
    <dbReference type="NCBI Taxonomy" id="2994950"/>
    <lineage>
        <taxon>Bacteria</taxon>
        <taxon>Thermotogati</taxon>
        <taxon>Deinococcota</taxon>
        <taxon>Deinococci</taxon>
        <taxon>Deinococcales</taxon>
        <taxon>Deinococcaceae</taxon>
        <taxon>Deinococcus</taxon>
    </lineage>
</organism>